<dbReference type="Proteomes" id="UP001501047">
    <property type="component" value="Unassembled WGS sequence"/>
</dbReference>
<dbReference type="SUPFAM" id="SSF52218">
    <property type="entry name" value="Flavoproteins"/>
    <property type="match status" value="1"/>
</dbReference>
<organism evidence="3 4">
    <name type="scientific">Clostridium subterminale</name>
    <dbReference type="NCBI Taxonomy" id="1550"/>
    <lineage>
        <taxon>Bacteria</taxon>
        <taxon>Bacillati</taxon>
        <taxon>Bacillota</taxon>
        <taxon>Clostridia</taxon>
        <taxon>Eubacteriales</taxon>
        <taxon>Clostridiaceae</taxon>
        <taxon>Clostridium</taxon>
    </lineage>
</organism>
<accession>A0ABP3W4W1</accession>
<keyword evidence="1" id="KW-0812">Transmembrane</keyword>
<evidence type="ECO:0000256" key="1">
    <source>
        <dbReference type="SAM" id="Phobius"/>
    </source>
</evidence>
<feature type="domain" description="Flavodoxin" evidence="2">
    <location>
        <begin position="5"/>
        <end position="136"/>
    </location>
</feature>
<dbReference type="InterPro" id="IPR001226">
    <property type="entry name" value="Flavodoxin_CS"/>
</dbReference>
<dbReference type="Gene3D" id="3.40.50.360">
    <property type="match status" value="1"/>
</dbReference>
<dbReference type="PANTHER" id="PTHR38030:SF2">
    <property type="entry name" value="PROTOPORPHYRINOGEN IX DEHYDROGENASE [QUINONE]"/>
    <property type="match status" value="1"/>
</dbReference>
<name>A0ABP3W4W1_CLOSU</name>
<dbReference type="PANTHER" id="PTHR38030">
    <property type="entry name" value="PROTOPORPHYRINOGEN IX DEHYDROGENASE [MENAQUINONE]"/>
    <property type="match status" value="1"/>
</dbReference>
<sequence length="178" mass="19929">MSKTVVIYKSKYGSTKKYAEWIATALGADIFEASKIDATDMQKYSTIIYGGGLYASGILGISLITKAFDKLKDKNLVVFTVGLADPSNTEQFIPVIDKNLTKEMQKSIKLFHFRGAIDYKNLGLIHKSMMALLKNKVSKMPQDKMDDETKMMIETYGQVVNFTEQSSIKPLIEFCNGL</sequence>
<dbReference type="RefSeq" id="WP_343826629.1">
    <property type="nucleotide sequence ID" value="NZ_BAAACI010000006.1"/>
</dbReference>
<keyword evidence="1" id="KW-0472">Membrane</keyword>
<keyword evidence="4" id="KW-1185">Reference proteome</keyword>
<evidence type="ECO:0000313" key="4">
    <source>
        <dbReference type="Proteomes" id="UP001501047"/>
    </source>
</evidence>
<proteinExistence type="predicted"/>
<dbReference type="InterPro" id="IPR026816">
    <property type="entry name" value="Flavodoxin_dom"/>
</dbReference>
<feature type="transmembrane region" description="Helical" evidence="1">
    <location>
        <begin position="47"/>
        <end position="65"/>
    </location>
</feature>
<comment type="caution">
    <text evidence="3">The sequence shown here is derived from an EMBL/GenBank/DDBJ whole genome shotgun (WGS) entry which is preliminary data.</text>
</comment>
<dbReference type="InterPro" id="IPR052200">
    <property type="entry name" value="Protoporphyrinogen_IX_DH"/>
</dbReference>
<dbReference type="Pfam" id="PF12724">
    <property type="entry name" value="Flavodoxin_5"/>
    <property type="match status" value="1"/>
</dbReference>
<reference evidence="4" key="1">
    <citation type="journal article" date="2019" name="Int. J. Syst. Evol. Microbiol.">
        <title>The Global Catalogue of Microorganisms (GCM) 10K type strain sequencing project: providing services to taxonomists for standard genome sequencing and annotation.</title>
        <authorList>
            <consortium name="The Broad Institute Genomics Platform"/>
            <consortium name="The Broad Institute Genome Sequencing Center for Infectious Disease"/>
            <person name="Wu L."/>
            <person name="Ma J."/>
        </authorList>
    </citation>
    <scope>NUCLEOTIDE SEQUENCE [LARGE SCALE GENOMIC DNA]</scope>
    <source>
        <strain evidence="4">JCM 1417</strain>
    </source>
</reference>
<evidence type="ECO:0000313" key="3">
    <source>
        <dbReference type="EMBL" id="GAA0774193.1"/>
    </source>
</evidence>
<dbReference type="InterPro" id="IPR029039">
    <property type="entry name" value="Flavoprotein-like_sf"/>
</dbReference>
<protein>
    <submittedName>
        <fullName evidence="3">Flavodoxin domain-containing protein</fullName>
    </submittedName>
</protein>
<dbReference type="EMBL" id="BAAACI010000006">
    <property type="protein sequence ID" value="GAA0774193.1"/>
    <property type="molecule type" value="Genomic_DNA"/>
</dbReference>
<keyword evidence="1" id="KW-1133">Transmembrane helix</keyword>
<dbReference type="PROSITE" id="PS00201">
    <property type="entry name" value="FLAVODOXIN"/>
    <property type="match status" value="1"/>
</dbReference>
<evidence type="ECO:0000259" key="2">
    <source>
        <dbReference type="Pfam" id="PF12724"/>
    </source>
</evidence>
<gene>
    <name evidence="3" type="ORF">GCM10008908_23630</name>
</gene>